<feature type="region of interest" description="Disordered" evidence="1">
    <location>
        <begin position="40"/>
        <end position="68"/>
    </location>
</feature>
<proteinExistence type="predicted"/>
<protein>
    <submittedName>
        <fullName evidence="2">Uncharacterized protein</fullName>
    </submittedName>
</protein>
<keyword evidence="3" id="KW-1185">Reference proteome</keyword>
<reference evidence="2" key="1">
    <citation type="journal article" date="2020" name="Stud. Mycol.">
        <title>101 Dothideomycetes genomes: a test case for predicting lifestyles and emergence of pathogens.</title>
        <authorList>
            <person name="Haridas S."/>
            <person name="Albert R."/>
            <person name="Binder M."/>
            <person name="Bloem J."/>
            <person name="Labutti K."/>
            <person name="Salamov A."/>
            <person name="Andreopoulos B."/>
            <person name="Baker S."/>
            <person name="Barry K."/>
            <person name="Bills G."/>
            <person name="Bluhm B."/>
            <person name="Cannon C."/>
            <person name="Castanera R."/>
            <person name="Culley D."/>
            <person name="Daum C."/>
            <person name="Ezra D."/>
            <person name="Gonzalez J."/>
            <person name="Henrissat B."/>
            <person name="Kuo A."/>
            <person name="Liang C."/>
            <person name="Lipzen A."/>
            <person name="Lutzoni F."/>
            <person name="Magnuson J."/>
            <person name="Mondo S."/>
            <person name="Nolan M."/>
            <person name="Ohm R."/>
            <person name="Pangilinan J."/>
            <person name="Park H.-J."/>
            <person name="Ramirez L."/>
            <person name="Alfaro M."/>
            <person name="Sun H."/>
            <person name="Tritt A."/>
            <person name="Yoshinaga Y."/>
            <person name="Zwiers L.-H."/>
            <person name="Turgeon B."/>
            <person name="Goodwin S."/>
            <person name="Spatafora J."/>
            <person name="Crous P."/>
            <person name="Grigoriev I."/>
        </authorList>
    </citation>
    <scope>NUCLEOTIDE SEQUENCE</scope>
    <source>
        <strain evidence="2">CBS 260.36</strain>
    </source>
</reference>
<comment type="caution">
    <text evidence="2">The sequence shown here is derived from an EMBL/GenBank/DDBJ whole genome shotgun (WGS) entry which is preliminary data.</text>
</comment>
<dbReference type="AlphaFoldDB" id="A0A9P4J9E2"/>
<dbReference type="EMBL" id="ML996081">
    <property type="protein sequence ID" value="KAF2157748.1"/>
    <property type="molecule type" value="Genomic_DNA"/>
</dbReference>
<evidence type="ECO:0000313" key="3">
    <source>
        <dbReference type="Proteomes" id="UP000799439"/>
    </source>
</evidence>
<sequence>MHSYQCALPALNRRDAAYIHDCPGMLLLCFPSSGFPVGDIPDDSSATRSPPPDLRLPPSHSPGQPEGCWADPKDAKVDCGWRITYTSGLAVDLHHKFTGDVAFSMAMRIALLKMFGCECEAFYCAHALSYSSIYRRRDTTPVNHTSVSMQHRLHHSFPAHQSCIAYTSGR</sequence>
<evidence type="ECO:0000313" key="2">
    <source>
        <dbReference type="EMBL" id="KAF2157748.1"/>
    </source>
</evidence>
<organism evidence="2 3">
    <name type="scientific">Myriangium duriaei CBS 260.36</name>
    <dbReference type="NCBI Taxonomy" id="1168546"/>
    <lineage>
        <taxon>Eukaryota</taxon>
        <taxon>Fungi</taxon>
        <taxon>Dikarya</taxon>
        <taxon>Ascomycota</taxon>
        <taxon>Pezizomycotina</taxon>
        <taxon>Dothideomycetes</taxon>
        <taxon>Dothideomycetidae</taxon>
        <taxon>Myriangiales</taxon>
        <taxon>Myriangiaceae</taxon>
        <taxon>Myriangium</taxon>
    </lineage>
</organism>
<evidence type="ECO:0000256" key="1">
    <source>
        <dbReference type="SAM" id="MobiDB-lite"/>
    </source>
</evidence>
<name>A0A9P4J9E2_9PEZI</name>
<accession>A0A9P4J9E2</accession>
<dbReference type="Proteomes" id="UP000799439">
    <property type="component" value="Unassembled WGS sequence"/>
</dbReference>
<gene>
    <name evidence="2" type="ORF">K461DRAFT_23815</name>
</gene>